<evidence type="ECO:0000313" key="2">
    <source>
        <dbReference type="Proteomes" id="UP000001646"/>
    </source>
</evidence>
<reference evidence="1" key="1">
    <citation type="submission" date="2009-12" db="EMBL/GenBank/DDBJ databases">
        <title>The Genome Sequence of Anolis carolinensis (Green Anole Lizard).</title>
        <authorList>
            <consortium name="The Genome Sequencing Platform"/>
            <person name="Di Palma F."/>
            <person name="Alfoldi J."/>
            <person name="Heiman D."/>
            <person name="Young S."/>
            <person name="Grabherr M."/>
            <person name="Johnson J."/>
            <person name="Lander E.S."/>
            <person name="Lindblad-Toh K."/>
        </authorList>
    </citation>
    <scope>NUCLEOTIDE SEQUENCE [LARGE SCALE GENOMIC DNA]</scope>
    <source>
        <strain evidence="1">JBL SC #1</strain>
    </source>
</reference>
<dbReference type="Proteomes" id="UP000001646">
    <property type="component" value="Unplaced"/>
</dbReference>
<dbReference type="STRING" id="28377.ENSACAP00000018674"/>
<dbReference type="Ensembl" id="ENSACAT00000023963.2">
    <property type="protein sequence ID" value="ENSACAP00000018674.2"/>
    <property type="gene ID" value="ENSACAG00000022838.2"/>
</dbReference>
<reference evidence="1" key="2">
    <citation type="submission" date="2025-08" db="UniProtKB">
        <authorList>
            <consortium name="Ensembl"/>
        </authorList>
    </citation>
    <scope>IDENTIFICATION</scope>
</reference>
<name>G1KVN4_ANOCA</name>
<dbReference type="AlphaFoldDB" id="G1KVN4"/>
<dbReference type="PANTHER" id="PTHR31635:SF196">
    <property type="entry name" value="REVERSE TRANSCRIPTASE DOMAIN-CONTAINING PROTEIN-RELATED"/>
    <property type="match status" value="1"/>
</dbReference>
<protein>
    <recommendedName>
        <fullName evidence="3">Reverse transcriptase zinc-binding domain-containing protein</fullName>
    </recommendedName>
</protein>
<dbReference type="InParanoid" id="G1KVN4"/>
<proteinExistence type="predicted"/>
<sequence length="358" mass="44121">MNLKKEKLLTLEGYDLRVGWHSYVWYEREKKEKNFGNHFIRSSLLCTWQKYKKFFHSKTPLWLSTMEAKQRRLLGWSNWPVYKDLLIKGSSTLKSHEEVKQKFTHISWLHYMQIKEQYNKDREIGFCQSEQFWDKILGTENKIITKIYNKLLEWSTEEETVKNCMIKWADNLRRPITLAEWESIWTKKLKYTYAMDLKENWLKMFHRWYITPKKLNQMYRNTQKNCWKCEEQEGSYFHMWWTCKETKKYWEKVHIICQQILKVHFPRKAEYYLLGITDRDIHLDTNDDILFIYLTTAARISFAKRWKQKETPNMEEWLQKVREIKDMDKLTFLLKKNTGSPIKFTDWSKVEDFERKRS</sequence>
<dbReference type="eggNOG" id="ENOG502S9XJ">
    <property type="taxonomic scope" value="Eukaryota"/>
</dbReference>
<evidence type="ECO:0008006" key="3">
    <source>
        <dbReference type="Google" id="ProtNLM"/>
    </source>
</evidence>
<accession>G1KVN4</accession>
<keyword evidence="2" id="KW-1185">Reference proteome</keyword>
<dbReference type="PANTHER" id="PTHR31635">
    <property type="entry name" value="REVERSE TRANSCRIPTASE DOMAIN-CONTAINING PROTEIN-RELATED"/>
    <property type="match status" value="1"/>
</dbReference>
<dbReference type="HOGENOM" id="CLU_000680_9_0_1"/>
<evidence type="ECO:0000313" key="1">
    <source>
        <dbReference type="Ensembl" id="ENSACAP00000018674.2"/>
    </source>
</evidence>
<organism evidence="1 2">
    <name type="scientific">Anolis carolinensis</name>
    <name type="common">Green anole</name>
    <name type="synonym">American chameleon</name>
    <dbReference type="NCBI Taxonomy" id="28377"/>
    <lineage>
        <taxon>Eukaryota</taxon>
        <taxon>Metazoa</taxon>
        <taxon>Chordata</taxon>
        <taxon>Craniata</taxon>
        <taxon>Vertebrata</taxon>
        <taxon>Euteleostomi</taxon>
        <taxon>Lepidosauria</taxon>
        <taxon>Squamata</taxon>
        <taxon>Bifurcata</taxon>
        <taxon>Unidentata</taxon>
        <taxon>Episquamata</taxon>
        <taxon>Toxicofera</taxon>
        <taxon>Iguania</taxon>
        <taxon>Dactyloidae</taxon>
        <taxon>Anolis</taxon>
    </lineage>
</organism>
<dbReference type="GeneTree" id="ENSGT01120000271821"/>
<reference evidence="1" key="3">
    <citation type="submission" date="2025-09" db="UniProtKB">
        <authorList>
            <consortium name="Ensembl"/>
        </authorList>
    </citation>
    <scope>IDENTIFICATION</scope>
</reference>